<dbReference type="RefSeq" id="WP_344063005.1">
    <property type="nucleotide sequence ID" value="NZ_BAAAPN010000027.1"/>
</dbReference>
<reference evidence="3" key="1">
    <citation type="journal article" date="2019" name="Int. J. Syst. Evol. Microbiol.">
        <title>The Global Catalogue of Microorganisms (GCM) 10K type strain sequencing project: providing services to taxonomists for standard genome sequencing and annotation.</title>
        <authorList>
            <consortium name="The Broad Institute Genomics Platform"/>
            <consortium name="The Broad Institute Genome Sequencing Center for Infectious Disease"/>
            <person name="Wu L."/>
            <person name="Ma J."/>
        </authorList>
    </citation>
    <scope>NUCLEOTIDE SEQUENCE [LARGE SCALE GENOMIC DNA]</scope>
    <source>
        <strain evidence="3">JCM 15591</strain>
    </source>
</reference>
<proteinExistence type="predicted"/>
<evidence type="ECO:0000313" key="2">
    <source>
        <dbReference type="EMBL" id="GAA1751882.1"/>
    </source>
</evidence>
<keyword evidence="3" id="KW-1185">Reference proteome</keyword>
<comment type="caution">
    <text evidence="2">The sequence shown here is derived from an EMBL/GenBank/DDBJ whole genome shotgun (WGS) entry which is preliminary data.</text>
</comment>
<sequence length="146" mass="13362">MPIPAPAPIVTAADGPDPPVVAAGAASALGGATEPAPDKGVELLAAPDVLDVVTVPLVLLDLPAPDGVVAADAVVGVDAGVDVEVAGPADPGFVVDEGGAVAGLVVVAGADGAVAGGAIPGARPAPKASPIAVPGAGSSEAAPELA</sequence>
<dbReference type="EMBL" id="BAAAPN010000027">
    <property type="protein sequence ID" value="GAA1751882.1"/>
    <property type="molecule type" value="Genomic_DNA"/>
</dbReference>
<dbReference type="Proteomes" id="UP001501475">
    <property type="component" value="Unassembled WGS sequence"/>
</dbReference>
<gene>
    <name evidence="2" type="ORF">GCM10009810_10090</name>
</gene>
<evidence type="ECO:0000313" key="3">
    <source>
        <dbReference type="Proteomes" id="UP001501475"/>
    </source>
</evidence>
<accession>A0ABP4WD97</accession>
<feature type="region of interest" description="Disordered" evidence="1">
    <location>
        <begin position="123"/>
        <end position="146"/>
    </location>
</feature>
<organism evidence="2 3">
    <name type="scientific">Nostocoides vanveenii</name>
    <dbReference type="NCBI Taxonomy" id="330835"/>
    <lineage>
        <taxon>Bacteria</taxon>
        <taxon>Bacillati</taxon>
        <taxon>Actinomycetota</taxon>
        <taxon>Actinomycetes</taxon>
        <taxon>Micrococcales</taxon>
        <taxon>Intrasporangiaceae</taxon>
        <taxon>Nostocoides</taxon>
    </lineage>
</organism>
<protein>
    <submittedName>
        <fullName evidence="2">Uncharacterized protein</fullName>
    </submittedName>
</protein>
<evidence type="ECO:0000256" key="1">
    <source>
        <dbReference type="SAM" id="MobiDB-lite"/>
    </source>
</evidence>
<name>A0ABP4WD97_9MICO</name>